<dbReference type="STRING" id="411471.SUBVAR_06095"/>
<evidence type="ECO:0000256" key="5">
    <source>
        <dbReference type="ARBA" id="ARBA00023154"/>
    </source>
</evidence>
<dbReference type="NCBIfam" id="TIGR00652">
    <property type="entry name" value="DapF"/>
    <property type="match status" value="1"/>
</dbReference>
<dbReference type="Pfam" id="PF01678">
    <property type="entry name" value="DAP_epimerase"/>
    <property type="match status" value="2"/>
</dbReference>
<comment type="pathway">
    <text evidence="1 8">Amino-acid biosynthesis; L-lysine biosynthesis via DAP pathway; DL-2,6-diaminopimelate from LL-2,6-diaminopimelate: step 1/1.</text>
</comment>
<dbReference type="GO" id="GO:0005829">
    <property type="term" value="C:cytosol"/>
    <property type="evidence" value="ECO:0007669"/>
    <property type="project" value="TreeGrafter"/>
</dbReference>
<evidence type="ECO:0000256" key="4">
    <source>
        <dbReference type="ARBA" id="ARBA00022605"/>
    </source>
</evidence>
<evidence type="ECO:0000256" key="2">
    <source>
        <dbReference type="ARBA" id="ARBA00010219"/>
    </source>
</evidence>
<feature type="binding site" evidence="8">
    <location>
        <position position="90"/>
    </location>
    <ligand>
        <name>substrate</name>
    </ligand>
</feature>
<evidence type="ECO:0000313" key="10">
    <source>
        <dbReference type="EMBL" id="EFB75477.1"/>
    </source>
</evidence>
<dbReference type="EMBL" id="ACBY02000025">
    <property type="protein sequence ID" value="EFB75477.1"/>
    <property type="molecule type" value="Genomic_DNA"/>
</dbReference>
<dbReference type="Proteomes" id="UP000003438">
    <property type="component" value="Unassembled WGS sequence"/>
</dbReference>
<evidence type="ECO:0000256" key="7">
    <source>
        <dbReference type="ARBA" id="ARBA00051712"/>
    </source>
</evidence>
<feature type="active site" description="Proton acceptor" evidence="8">
    <location>
        <position position="247"/>
    </location>
</feature>
<dbReference type="SUPFAM" id="SSF54506">
    <property type="entry name" value="Diaminopimelate epimerase-like"/>
    <property type="match status" value="2"/>
</dbReference>
<dbReference type="Gene3D" id="3.10.310.10">
    <property type="entry name" value="Diaminopimelate Epimerase, Chain A, domain 1"/>
    <property type="match status" value="2"/>
</dbReference>
<evidence type="ECO:0000256" key="6">
    <source>
        <dbReference type="ARBA" id="ARBA00023235"/>
    </source>
</evidence>
<dbReference type="GO" id="GO:0009089">
    <property type="term" value="P:lysine biosynthetic process via diaminopimelate"/>
    <property type="evidence" value="ECO:0007669"/>
    <property type="project" value="UniProtKB-UniRule"/>
</dbReference>
<evidence type="ECO:0000256" key="9">
    <source>
        <dbReference type="PROSITE-ProRule" id="PRU10125"/>
    </source>
</evidence>
<comment type="function">
    <text evidence="8">Catalyzes the stereoinversion of LL-2,6-diaminopimelate (L,L-DAP) to meso-diaminopimelate (meso-DAP), a precursor of L-lysine and an essential component of the bacterial peptidoglycan.</text>
</comment>
<keyword evidence="4 8" id="KW-0028">Amino-acid biosynthesis</keyword>
<dbReference type="InterPro" id="IPR018510">
    <property type="entry name" value="DAP_epimerase_AS"/>
</dbReference>
<proteinExistence type="inferred from homology"/>
<comment type="subunit">
    <text evidence="8">Homodimer.</text>
</comment>
<feature type="binding site" evidence="8">
    <location>
        <position position="36"/>
    </location>
    <ligand>
        <name>substrate</name>
    </ligand>
</feature>
<feature type="binding site" evidence="8">
    <location>
        <position position="185"/>
    </location>
    <ligand>
        <name>substrate</name>
    </ligand>
</feature>
<dbReference type="PROSITE" id="PS01326">
    <property type="entry name" value="DAP_EPIMERASE"/>
    <property type="match status" value="1"/>
</dbReference>
<dbReference type="InterPro" id="IPR001653">
    <property type="entry name" value="DAP_epimerase_DapF"/>
</dbReference>
<dbReference type="GO" id="GO:0008837">
    <property type="term" value="F:diaminopimelate epimerase activity"/>
    <property type="evidence" value="ECO:0007669"/>
    <property type="project" value="UniProtKB-UniRule"/>
</dbReference>
<sequence length="305" mass="32415">MSALPSSVEMQFHRIVWSEECDAMKLEFTKMQGAGNDYIYLDCRHSGVPADAAQWAALLSRRRFSVGADGLICIAPPQLSDGDATMVMFNADGSEGAMCGNGIRCVAEYLYTHGVQKELIELDTRQAGRKTLYRVGEHRWRAGMGRFSTRAADLPAVGLGAGPLLEVPLVAAGQSWQVSCVSMGNPHCVVFCNEAPPAGVQLADWGAAVENHPAFPQGINVEFVQAESPTSLTTTVWERGSGATLACGTGACAAAVVGVLRGICPRETPIDVRLPGGTLTVRVLQDDTVLLTGPAETVFDGYVEV</sequence>
<evidence type="ECO:0000313" key="11">
    <source>
        <dbReference type="Proteomes" id="UP000003438"/>
    </source>
</evidence>
<protein>
    <recommendedName>
        <fullName evidence="3 8">Diaminopimelate epimerase</fullName>
        <shortName evidence="8">DAP epimerase</shortName>
        <ecNumber evidence="3 8">5.1.1.7</ecNumber>
    </recommendedName>
    <alternativeName>
        <fullName evidence="8">PLP-independent amino acid racemase</fullName>
    </alternativeName>
</protein>
<evidence type="ECO:0000256" key="3">
    <source>
        <dbReference type="ARBA" id="ARBA00013080"/>
    </source>
</evidence>
<comment type="similarity">
    <text evidence="2 8">Belongs to the diaminopimelate epimerase family.</text>
</comment>
<keyword evidence="8" id="KW-0963">Cytoplasm</keyword>
<dbReference type="UniPathway" id="UPA00034">
    <property type="reaction ID" value="UER00025"/>
</dbReference>
<evidence type="ECO:0000256" key="1">
    <source>
        <dbReference type="ARBA" id="ARBA00005196"/>
    </source>
</evidence>
<dbReference type="HAMAP" id="MF_00197">
    <property type="entry name" value="DAP_epimerase"/>
    <property type="match status" value="1"/>
</dbReference>
<feature type="site" description="Could be important to modulate the pK values of the two catalytic cysteine residues" evidence="8">
    <location>
        <position position="238"/>
    </location>
</feature>
<feature type="site" description="Could be important to modulate the pK values of the two catalytic cysteine residues" evidence="8">
    <location>
        <position position="187"/>
    </location>
</feature>
<comment type="subcellular location">
    <subcellularLocation>
        <location evidence="8">Cytoplasm</location>
    </subcellularLocation>
</comment>
<keyword evidence="5 8" id="KW-0457">Lysine biosynthesis</keyword>
<dbReference type="EC" id="5.1.1.7" evidence="3 8"/>
<organism evidence="10 11">
    <name type="scientific">Subdoligranulum variabile DSM 15176</name>
    <dbReference type="NCBI Taxonomy" id="411471"/>
    <lineage>
        <taxon>Bacteria</taxon>
        <taxon>Bacillati</taxon>
        <taxon>Bacillota</taxon>
        <taxon>Clostridia</taxon>
        <taxon>Eubacteriales</taxon>
        <taxon>Oscillospiraceae</taxon>
        <taxon>Subdoligranulum</taxon>
    </lineage>
</organism>
<feature type="binding site" evidence="8">
    <location>
        <begin position="100"/>
        <end position="101"/>
    </location>
    <ligand>
        <name>substrate</name>
    </ligand>
</feature>
<dbReference type="PANTHER" id="PTHR31689:SF0">
    <property type="entry name" value="DIAMINOPIMELATE EPIMERASE"/>
    <property type="match status" value="1"/>
</dbReference>
<feature type="binding site" evidence="8">
    <location>
        <begin position="238"/>
        <end position="239"/>
    </location>
    <ligand>
        <name>substrate</name>
    </ligand>
</feature>
<feature type="active site" description="Proton donor" evidence="8">
    <location>
        <position position="99"/>
    </location>
</feature>
<comment type="catalytic activity">
    <reaction evidence="7 8">
        <text>(2S,6S)-2,6-diaminopimelate = meso-2,6-diaminopimelate</text>
        <dbReference type="Rhea" id="RHEA:15393"/>
        <dbReference type="ChEBI" id="CHEBI:57609"/>
        <dbReference type="ChEBI" id="CHEBI:57791"/>
        <dbReference type="EC" id="5.1.1.7"/>
    </reaction>
</comment>
<dbReference type="HOGENOM" id="CLU_053306_3_0_9"/>
<reference evidence="10" key="1">
    <citation type="submission" date="2009-12" db="EMBL/GenBank/DDBJ databases">
        <authorList>
            <person name="Weinstock G."/>
            <person name="Sodergren E."/>
            <person name="Clifton S."/>
            <person name="Fulton L."/>
            <person name="Fulton B."/>
            <person name="Courtney L."/>
            <person name="Fronick C."/>
            <person name="Harrison M."/>
            <person name="Strong C."/>
            <person name="Farmer C."/>
            <person name="Delahaunty K."/>
            <person name="Markovic C."/>
            <person name="Hall O."/>
            <person name="Minx P."/>
            <person name="Tomlinson C."/>
            <person name="Mitreva M."/>
            <person name="Nelson J."/>
            <person name="Hou S."/>
            <person name="Wollam A."/>
            <person name="Pepin K.H."/>
            <person name="Johnson M."/>
            <person name="Bhonagiri V."/>
            <person name="Nash W.E."/>
            <person name="Warren W."/>
            <person name="Chinwalla A."/>
            <person name="Mardis E.R."/>
            <person name="Wilson R.K."/>
        </authorList>
    </citation>
    <scope>NUCLEOTIDE SEQUENCE [LARGE SCALE GENOMIC DNA]</scope>
    <source>
        <strain evidence="10">DSM 15176</strain>
    </source>
</reference>
<dbReference type="eggNOG" id="COG0253">
    <property type="taxonomic scope" value="Bacteria"/>
</dbReference>
<name>D1PNY1_9FIRM</name>
<feature type="binding site" evidence="8">
    <location>
        <position position="220"/>
    </location>
    <ligand>
        <name>substrate</name>
    </ligand>
</feature>
<evidence type="ECO:0000256" key="8">
    <source>
        <dbReference type="HAMAP-Rule" id="MF_00197"/>
    </source>
</evidence>
<accession>D1PNY1</accession>
<feature type="binding site" evidence="8">
    <location>
        <begin position="248"/>
        <end position="249"/>
    </location>
    <ligand>
        <name>substrate</name>
    </ligand>
</feature>
<dbReference type="PANTHER" id="PTHR31689">
    <property type="entry name" value="DIAMINOPIMELATE EPIMERASE, CHLOROPLASTIC"/>
    <property type="match status" value="1"/>
</dbReference>
<dbReference type="AlphaFoldDB" id="D1PNY1"/>
<feature type="active site" evidence="9">
    <location>
        <position position="99"/>
    </location>
</feature>
<keyword evidence="6 8" id="KW-0413">Isomerase</keyword>
<comment type="caution">
    <text evidence="10">The sequence shown here is derived from an EMBL/GenBank/DDBJ whole genome shotgun (WGS) entry which is preliminary data.</text>
</comment>
<keyword evidence="11" id="KW-1185">Reference proteome</keyword>
<comment type="caution">
    <text evidence="8">Lacks conserved residue(s) required for the propagation of feature annotation.</text>
</comment>
<gene>
    <name evidence="8 10" type="primary">dapF</name>
    <name evidence="10" type="ORF">SUBVAR_06095</name>
</gene>